<evidence type="ECO:0000256" key="2">
    <source>
        <dbReference type="ARBA" id="ARBA00021549"/>
    </source>
</evidence>
<keyword evidence="5" id="KW-0997">Cell inner membrane</keyword>
<comment type="similarity">
    <text evidence="9">Belongs to the GSP H family.</text>
</comment>
<keyword evidence="8 11" id="KW-0472">Membrane</keyword>
<evidence type="ECO:0000256" key="3">
    <source>
        <dbReference type="ARBA" id="ARBA00022475"/>
    </source>
</evidence>
<dbReference type="GO" id="GO:0015628">
    <property type="term" value="P:protein secretion by the type II secretion system"/>
    <property type="evidence" value="ECO:0007669"/>
    <property type="project" value="InterPro"/>
</dbReference>
<evidence type="ECO:0000256" key="10">
    <source>
        <dbReference type="ARBA" id="ARBA00030775"/>
    </source>
</evidence>
<accession>A0A127QM24</accession>
<protein>
    <recommendedName>
        <fullName evidence="2">Type II secretion system protein H</fullName>
    </recommendedName>
    <alternativeName>
        <fullName evidence="10">General secretion pathway protein H</fullName>
    </alternativeName>
</protein>
<dbReference type="GO" id="GO:0015627">
    <property type="term" value="C:type II protein secretion system complex"/>
    <property type="evidence" value="ECO:0007669"/>
    <property type="project" value="InterPro"/>
</dbReference>
<reference evidence="13 14" key="1">
    <citation type="submission" date="2015-11" db="EMBL/GenBank/DDBJ databases">
        <title>Exploring the genomic traits of fungus-feeding bacterial genus Collimonas.</title>
        <authorList>
            <person name="Song C."/>
            <person name="Schmidt R."/>
            <person name="de Jager V."/>
            <person name="Krzyzanowska D."/>
            <person name="Jongedijk E."/>
            <person name="Cankar K."/>
            <person name="Beekwilder J."/>
            <person name="van Veen A."/>
            <person name="de Boer W."/>
            <person name="van Veen J.A."/>
            <person name="Garbeva P."/>
        </authorList>
    </citation>
    <scope>NUCLEOTIDE SEQUENCE [LARGE SCALE GENOMIC DNA]</scope>
    <source>
        <strain evidence="13 14">Ter282</strain>
    </source>
</reference>
<dbReference type="PATRIC" id="fig|279058.17.peg.3698"/>
<comment type="subcellular location">
    <subcellularLocation>
        <location evidence="1">Cell inner membrane</location>
        <topology evidence="1">Single-pass membrane protein</topology>
    </subcellularLocation>
</comment>
<feature type="transmembrane region" description="Helical" evidence="11">
    <location>
        <begin position="42"/>
        <end position="65"/>
    </location>
</feature>
<keyword evidence="14" id="KW-1185">Reference proteome</keyword>
<dbReference type="InterPro" id="IPR045584">
    <property type="entry name" value="Pilin-like"/>
</dbReference>
<evidence type="ECO:0000256" key="11">
    <source>
        <dbReference type="SAM" id="Phobius"/>
    </source>
</evidence>
<dbReference type="InterPro" id="IPR012902">
    <property type="entry name" value="N_methyl_site"/>
</dbReference>
<dbReference type="NCBIfam" id="TIGR02532">
    <property type="entry name" value="IV_pilin_GFxxxE"/>
    <property type="match status" value="1"/>
</dbReference>
<proteinExistence type="inferred from homology"/>
<dbReference type="OrthoDB" id="8775913at2"/>
<evidence type="ECO:0000313" key="13">
    <source>
        <dbReference type="EMBL" id="AMP11094.1"/>
    </source>
</evidence>
<evidence type="ECO:0000256" key="8">
    <source>
        <dbReference type="ARBA" id="ARBA00023136"/>
    </source>
</evidence>
<evidence type="ECO:0000256" key="4">
    <source>
        <dbReference type="ARBA" id="ARBA00022481"/>
    </source>
</evidence>
<dbReference type="Pfam" id="PF07963">
    <property type="entry name" value="N_methyl"/>
    <property type="match status" value="1"/>
</dbReference>
<evidence type="ECO:0000256" key="6">
    <source>
        <dbReference type="ARBA" id="ARBA00022692"/>
    </source>
</evidence>
<dbReference type="GO" id="GO:0005886">
    <property type="term" value="C:plasma membrane"/>
    <property type="evidence" value="ECO:0007669"/>
    <property type="project" value="UniProtKB-SubCell"/>
</dbReference>
<organism evidence="13 14">
    <name type="scientific">Collimonas arenae</name>
    <dbReference type="NCBI Taxonomy" id="279058"/>
    <lineage>
        <taxon>Bacteria</taxon>
        <taxon>Pseudomonadati</taxon>
        <taxon>Pseudomonadota</taxon>
        <taxon>Betaproteobacteria</taxon>
        <taxon>Burkholderiales</taxon>
        <taxon>Oxalobacteraceae</taxon>
        <taxon>Collimonas</taxon>
    </lineage>
</organism>
<dbReference type="Gene3D" id="3.55.40.10">
    <property type="entry name" value="minor pseudopilin epsh domain"/>
    <property type="match status" value="1"/>
</dbReference>
<dbReference type="RefSeq" id="WP_061534178.1">
    <property type="nucleotide sequence ID" value="NZ_CP013233.1"/>
</dbReference>
<dbReference type="Pfam" id="PF12019">
    <property type="entry name" value="GspH"/>
    <property type="match status" value="1"/>
</dbReference>
<gene>
    <name evidence="13" type="ORF">CAter282_3404</name>
</gene>
<dbReference type="AlphaFoldDB" id="A0A127QM24"/>
<dbReference type="SUPFAM" id="SSF54523">
    <property type="entry name" value="Pili subunits"/>
    <property type="match status" value="1"/>
</dbReference>
<evidence type="ECO:0000256" key="5">
    <source>
        <dbReference type="ARBA" id="ARBA00022519"/>
    </source>
</evidence>
<evidence type="ECO:0000259" key="12">
    <source>
        <dbReference type="Pfam" id="PF12019"/>
    </source>
</evidence>
<keyword evidence="4" id="KW-0488">Methylation</keyword>
<keyword evidence="7 11" id="KW-1133">Transmembrane helix</keyword>
<evidence type="ECO:0000256" key="7">
    <source>
        <dbReference type="ARBA" id="ARBA00022989"/>
    </source>
</evidence>
<feature type="domain" description="General secretion pathway GspH" evidence="12">
    <location>
        <begin position="80"/>
        <end position="197"/>
    </location>
</feature>
<name>A0A127QM24_9BURK</name>
<keyword evidence="3" id="KW-1003">Cell membrane</keyword>
<dbReference type="InterPro" id="IPR022346">
    <property type="entry name" value="T2SS_GspH"/>
</dbReference>
<sequence>MTERRFDRRFFFVKMRVEIGCSTETGKGSSIAMHVKARCVRCAGVTLMESMIVLAIMGVLLVVALPSMRTFVIRNHLAAATNQFIAAAILTRSEAIKRGRPVVICRSINADSGSDQCSGAATGGRDAGDWGAGWLVKAGDRGQVLWRQGTLDNSISVKATKYSITYDATGNASGAFVKLVFSSNSEYTRTVCIASSGRISLKLDSSLC</sequence>
<keyword evidence="6 11" id="KW-0812">Transmembrane</keyword>
<dbReference type="EMBL" id="CP013235">
    <property type="protein sequence ID" value="AMP11094.1"/>
    <property type="molecule type" value="Genomic_DNA"/>
</dbReference>
<dbReference type="Proteomes" id="UP000071778">
    <property type="component" value="Chromosome"/>
</dbReference>
<evidence type="ECO:0000313" key="14">
    <source>
        <dbReference type="Proteomes" id="UP000071778"/>
    </source>
</evidence>
<evidence type="ECO:0000256" key="1">
    <source>
        <dbReference type="ARBA" id="ARBA00004377"/>
    </source>
</evidence>
<evidence type="ECO:0000256" key="9">
    <source>
        <dbReference type="ARBA" id="ARBA00025772"/>
    </source>
</evidence>